<dbReference type="InterPro" id="IPR001387">
    <property type="entry name" value="Cro/C1-type_HTH"/>
</dbReference>
<dbReference type="SMART" id="SM00530">
    <property type="entry name" value="HTH_XRE"/>
    <property type="match status" value="1"/>
</dbReference>
<keyword evidence="3" id="KW-0804">Transcription</keyword>
<dbReference type="InterPro" id="IPR011051">
    <property type="entry name" value="RmlC_Cupin_sf"/>
</dbReference>
<evidence type="ECO:0000259" key="4">
    <source>
        <dbReference type="PROSITE" id="PS50943"/>
    </source>
</evidence>
<proteinExistence type="predicted"/>
<evidence type="ECO:0000313" key="5">
    <source>
        <dbReference type="EMBL" id="SFP78755.1"/>
    </source>
</evidence>
<dbReference type="PANTHER" id="PTHR46797:SF23">
    <property type="entry name" value="HTH-TYPE TRANSCRIPTIONAL REGULATOR SUTR"/>
    <property type="match status" value="1"/>
</dbReference>
<dbReference type="Gene3D" id="1.10.260.40">
    <property type="entry name" value="lambda repressor-like DNA-binding domains"/>
    <property type="match status" value="1"/>
</dbReference>
<dbReference type="GO" id="GO:0003677">
    <property type="term" value="F:DNA binding"/>
    <property type="evidence" value="ECO:0007669"/>
    <property type="project" value="UniProtKB-KW"/>
</dbReference>
<dbReference type="CDD" id="cd00093">
    <property type="entry name" value="HTH_XRE"/>
    <property type="match status" value="1"/>
</dbReference>
<dbReference type="Pfam" id="PF01381">
    <property type="entry name" value="HTH_3"/>
    <property type="match status" value="1"/>
</dbReference>
<dbReference type="SUPFAM" id="SSF47413">
    <property type="entry name" value="lambda repressor-like DNA-binding domains"/>
    <property type="match status" value="1"/>
</dbReference>
<keyword evidence="1" id="KW-0805">Transcription regulation</keyword>
<keyword evidence="2" id="KW-0238">DNA-binding</keyword>
<dbReference type="InterPro" id="IPR050807">
    <property type="entry name" value="TransReg_Diox_bact_type"/>
</dbReference>
<feature type="domain" description="HTH cro/C1-type" evidence="4">
    <location>
        <begin position="14"/>
        <end position="68"/>
    </location>
</feature>
<dbReference type="SUPFAM" id="SSF51182">
    <property type="entry name" value="RmlC-like cupins"/>
    <property type="match status" value="1"/>
</dbReference>
<name>A0A1I5T6U9_9BACI</name>
<dbReference type="GO" id="GO:0003700">
    <property type="term" value="F:DNA-binding transcription factor activity"/>
    <property type="evidence" value="ECO:0007669"/>
    <property type="project" value="TreeGrafter"/>
</dbReference>
<dbReference type="Pfam" id="PF07883">
    <property type="entry name" value="Cupin_2"/>
    <property type="match status" value="1"/>
</dbReference>
<dbReference type="EMBL" id="FOXD01000010">
    <property type="protein sequence ID" value="SFP78755.1"/>
    <property type="molecule type" value="Genomic_DNA"/>
</dbReference>
<dbReference type="PROSITE" id="PS50943">
    <property type="entry name" value="HTH_CROC1"/>
    <property type="match status" value="1"/>
</dbReference>
<accession>A0A1I5T6U9</accession>
<dbReference type="InterPro" id="IPR010982">
    <property type="entry name" value="Lambda_DNA-bd_dom_sf"/>
</dbReference>
<keyword evidence="6" id="KW-1185">Reference proteome</keyword>
<dbReference type="AlphaFoldDB" id="A0A1I5T6U9"/>
<dbReference type="Gene3D" id="2.60.120.10">
    <property type="entry name" value="Jelly Rolls"/>
    <property type="match status" value="1"/>
</dbReference>
<dbReference type="InterPro" id="IPR014710">
    <property type="entry name" value="RmlC-like_jellyroll"/>
</dbReference>
<dbReference type="PANTHER" id="PTHR46797">
    <property type="entry name" value="HTH-TYPE TRANSCRIPTIONAL REGULATOR"/>
    <property type="match status" value="1"/>
</dbReference>
<dbReference type="Proteomes" id="UP000198892">
    <property type="component" value="Unassembled WGS sequence"/>
</dbReference>
<dbReference type="CDD" id="cd02209">
    <property type="entry name" value="cupin_XRE_C"/>
    <property type="match status" value="1"/>
</dbReference>
<dbReference type="OrthoDB" id="9781521at2"/>
<dbReference type="GO" id="GO:0005829">
    <property type="term" value="C:cytosol"/>
    <property type="evidence" value="ECO:0007669"/>
    <property type="project" value="TreeGrafter"/>
</dbReference>
<dbReference type="InterPro" id="IPR013096">
    <property type="entry name" value="Cupin_2"/>
</dbReference>
<organism evidence="5 6">
    <name type="scientific">Salibacterium halotolerans</name>
    <dbReference type="NCBI Taxonomy" id="1884432"/>
    <lineage>
        <taxon>Bacteria</taxon>
        <taxon>Bacillati</taxon>
        <taxon>Bacillota</taxon>
        <taxon>Bacilli</taxon>
        <taxon>Bacillales</taxon>
        <taxon>Bacillaceae</taxon>
    </lineage>
</organism>
<reference evidence="6" key="1">
    <citation type="submission" date="2016-10" db="EMBL/GenBank/DDBJ databases">
        <authorList>
            <person name="Varghese N."/>
            <person name="Submissions S."/>
        </authorList>
    </citation>
    <scope>NUCLEOTIDE SEQUENCE [LARGE SCALE GENOMIC DNA]</scope>
    <source>
        <strain evidence="6">S7</strain>
    </source>
</reference>
<evidence type="ECO:0000256" key="1">
    <source>
        <dbReference type="ARBA" id="ARBA00023015"/>
    </source>
</evidence>
<evidence type="ECO:0000256" key="2">
    <source>
        <dbReference type="ARBA" id="ARBA00023125"/>
    </source>
</evidence>
<gene>
    <name evidence="5" type="ORF">SAMN05518683_11035</name>
</gene>
<dbReference type="STRING" id="1884432.SAMN05518683_11035"/>
<dbReference type="RefSeq" id="WP_093337177.1">
    <property type="nucleotide sequence ID" value="NZ_FOXD01000010.1"/>
</dbReference>
<sequence length="185" mass="20856">MEKNQLNAHIGNKLREIRNSKGFSLDETAERTGVSKPMLGQMERGVSNPTVGTLWKIADGLQVPFTTFVEVERPSAAKVSFDELKTLKGEQGGFQVKPVFSKGSHTPFEAFYVDLGPECRYDSNAHQEGVEEYIFMYHGEIQVAAGSETFLLKEGDALRFEADRDHGYINETKETARFMMIIYYS</sequence>
<evidence type="ECO:0000313" key="6">
    <source>
        <dbReference type="Proteomes" id="UP000198892"/>
    </source>
</evidence>
<protein>
    <submittedName>
        <fullName evidence="5">Cupin domain-containing protein</fullName>
    </submittedName>
</protein>
<evidence type="ECO:0000256" key="3">
    <source>
        <dbReference type="ARBA" id="ARBA00023163"/>
    </source>
</evidence>